<comment type="function">
    <text evidence="2 8">Excises uracil residues from the DNA which can arise as a result of misincorporation of dUMP residues by DNA polymerase or due to deamination of cytosine.</text>
</comment>
<evidence type="ECO:0000256" key="1">
    <source>
        <dbReference type="ARBA" id="ARBA00001400"/>
    </source>
</evidence>
<feature type="active site" description="Proton acceptor" evidence="8 9">
    <location>
        <position position="69"/>
    </location>
</feature>
<dbReference type="GO" id="GO:0097510">
    <property type="term" value="P:base-excision repair, AP site formation via deaminated base removal"/>
    <property type="evidence" value="ECO:0007669"/>
    <property type="project" value="TreeGrafter"/>
</dbReference>
<dbReference type="CDD" id="cd10027">
    <property type="entry name" value="UDG-F1-like"/>
    <property type="match status" value="1"/>
</dbReference>
<dbReference type="SMART" id="SM00987">
    <property type="entry name" value="UreE_C"/>
    <property type="match status" value="1"/>
</dbReference>
<evidence type="ECO:0000313" key="11">
    <source>
        <dbReference type="EMBL" id="GGJ99125.1"/>
    </source>
</evidence>
<comment type="catalytic activity">
    <reaction evidence="1 8">
        <text>Hydrolyzes single-stranded DNA or mismatched double-stranded DNA and polynucleotides, releasing free uracil.</text>
        <dbReference type="EC" id="3.2.2.27"/>
    </reaction>
</comment>
<evidence type="ECO:0000259" key="10">
    <source>
        <dbReference type="SMART" id="SM00986"/>
    </source>
</evidence>
<evidence type="ECO:0000256" key="4">
    <source>
        <dbReference type="ARBA" id="ARBA00012030"/>
    </source>
</evidence>
<comment type="caution">
    <text evidence="11">The sequence shown here is derived from an EMBL/GenBank/DDBJ whole genome shotgun (WGS) entry which is preliminary data.</text>
</comment>
<dbReference type="Pfam" id="PF03167">
    <property type="entry name" value="UDG"/>
    <property type="match status" value="1"/>
</dbReference>
<dbReference type="InterPro" id="IPR002043">
    <property type="entry name" value="UDG_fam1"/>
</dbReference>
<dbReference type="GO" id="GO:0005737">
    <property type="term" value="C:cytoplasm"/>
    <property type="evidence" value="ECO:0007669"/>
    <property type="project" value="UniProtKB-SubCell"/>
</dbReference>
<keyword evidence="5 8" id="KW-0227">DNA damage</keyword>
<keyword evidence="12" id="KW-1185">Reference proteome</keyword>
<dbReference type="EMBL" id="BMQB01000006">
    <property type="protein sequence ID" value="GGJ99125.1"/>
    <property type="molecule type" value="Genomic_DNA"/>
</dbReference>
<protein>
    <recommendedName>
        <fullName evidence="4 8">Uracil-DNA glycosylase</fullName>
        <shortName evidence="8">UDG</shortName>
        <ecNumber evidence="4 8">3.2.2.27</ecNumber>
    </recommendedName>
</protein>
<dbReference type="PROSITE" id="PS00130">
    <property type="entry name" value="U_DNA_GLYCOSYLASE"/>
    <property type="match status" value="1"/>
</dbReference>
<evidence type="ECO:0000256" key="3">
    <source>
        <dbReference type="ARBA" id="ARBA00008184"/>
    </source>
</evidence>
<proteinExistence type="inferred from homology"/>
<dbReference type="Proteomes" id="UP000649739">
    <property type="component" value="Unassembled WGS sequence"/>
</dbReference>
<reference evidence="11" key="1">
    <citation type="journal article" date="2014" name="Int. J. Syst. Evol. Microbiol.">
        <title>Complete genome sequence of Corynebacterium casei LMG S-19264T (=DSM 44701T), isolated from a smear-ripened cheese.</title>
        <authorList>
            <consortium name="US DOE Joint Genome Institute (JGI-PGF)"/>
            <person name="Walter F."/>
            <person name="Albersmeier A."/>
            <person name="Kalinowski J."/>
            <person name="Ruckert C."/>
        </authorList>
    </citation>
    <scope>NUCLEOTIDE SEQUENCE</scope>
    <source>
        <strain evidence="11">JCM 3090</strain>
    </source>
</reference>
<dbReference type="GO" id="GO:0004844">
    <property type="term" value="F:uracil DNA N-glycosylase activity"/>
    <property type="evidence" value="ECO:0007669"/>
    <property type="project" value="UniProtKB-UniRule"/>
</dbReference>
<gene>
    <name evidence="8 11" type="primary">ung</name>
    <name evidence="11" type="ORF">GCM10010123_31330</name>
</gene>
<dbReference type="PANTHER" id="PTHR11264">
    <property type="entry name" value="URACIL-DNA GLYCOSYLASE"/>
    <property type="match status" value="1"/>
</dbReference>
<evidence type="ECO:0000256" key="6">
    <source>
        <dbReference type="ARBA" id="ARBA00022801"/>
    </source>
</evidence>
<dbReference type="HAMAP" id="MF_00148">
    <property type="entry name" value="UDG"/>
    <property type="match status" value="1"/>
</dbReference>
<evidence type="ECO:0000256" key="9">
    <source>
        <dbReference type="PROSITE-ProRule" id="PRU10072"/>
    </source>
</evidence>
<dbReference type="EC" id="3.2.2.27" evidence="4 8"/>
<dbReference type="Gene3D" id="3.40.470.10">
    <property type="entry name" value="Uracil-DNA glycosylase-like domain"/>
    <property type="match status" value="1"/>
</dbReference>
<sequence>MTIDLLGRLPGEWLTAITPLIDADATAELAAFVTTEYATHTVYPAPDDLFAAYRHCRVRDCRVVILGQDPYHGAGQAHGLSFSVPPGVRVPPSLRNIFKELAEDLGVGPAAPDPSAVLPGLPLPPPRLPSRASGDLTHWARQGVLLLNAVLTVRAGEAGSHAGHGWETFTDATIRALNGRDQRIVFLLWGGYARRKAELITAPQHVVLEAGHPSPLNPRGFAGSRPFSRANKALVDAGLPPIDW</sequence>
<dbReference type="RefSeq" id="WP_229783969.1">
    <property type="nucleotide sequence ID" value="NZ_BMQB01000006.1"/>
</dbReference>
<keyword evidence="6 8" id="KW-0378">Hydrolase</keyword>
<evidence type="ECO:0000256" key="2">
    <source>
        <dbReference type="ARBA" id="ARBA00002631"/>
    </source>
</evidence>
<evidence type="ECO:0000256" key="7">
    <source>
        <dbReference type="ARBA" id="ARBA00023204"/>
    </source>
</evidence>
<dbReference type="InterPro" id="IPR005122">
    <property type="entry name" value="Uracil-DNA_glycosylase-like"/>
</dbReference>
<keyword evidence="8" id="KW-0963">Cytoplasm</keyword>
<reference evidence="11" key="2">
    <citation type="submission" date="2020-09" db="EMBL/GenBank/DDBJ databases">
        <authorList>
            <person name="Sun Q."/>
            <person name="Ohkuma M."/>
        </authorList>
    </citation>
    <scope>NUCLEOTIDE SEQUENCE</scope>
    <source>
        <strain evidence="11">JCM 3090</strain>
    </source>
</reference>
<organism evidence="11 12">
    <name type="scientific">Pilimelia anulata</name>
    <dbReference type="NCBI Taxonomy" id="53371"/>
    <lineage>
        <taxon>Bacteria</taxon>
        <taxon>Bacillati</taxon>
        <taxon>Actinomycetota</taxon>
        <taxon>Actinomycetes</taxon>
        <taxon>Micromonosporales</taxon>
        <taxon>Micromonosporaceae</taxon>
        <taxon>Pilimelia</taxon>
    </lineage>
</organism>
<dbReference type="InterPro" id="IPR036895">
    <property type="entry name" value="Uracil-DNA_glycosylase-like_sf"/>
</dbReference>
<accession>A0A8J3FE73</accession>
<dbReference type="SMART" id="SM00986">
    <property type="entry name" value="UDG"/>
    <property type="match status" value="1"/>
</dbReference>
<evidence type="ECO:0000256" key="8">
    <source>
        <dbReference type="HAMAP-Rule" id="MF_00148"/>
    </source>
</evidence>
<evidence type="ECO:0000313" key="12">
    <source>
        <dbReference type="Proteomes" id="UP000649739"/>
    </source>
</evidence>
<comment type="similarity">
    <text evidence="3 8">Belongs to the uracil-DNA glycosylase (UDG) superfamily. UNG family.</text>
</comment>
<name>A0A8J3FE73_9ACTN</name>
<dbReference type="SUPFAM" id="SSF52141">
    <property type="entry name" value="Uracil-DNA glycosylase-like"/>
    <property type="match status" value="1"/>
</dbReference>
<dbReference type="InterPro" id="IPR018085">
    <property type="entry name" value="Ura-DNA_Glyclase_AS"/>
</dbReference>
<dbReference type="AlphaFoldDB" id="A0A8J3FE73"/>
<dbReference type="PANTHER" id="PTHR11264:SF0">
    <property type="entry name" value="URACIL-DNA GLYCOSYLASE"/>
    <property type="match status" value="1"/>
</dbReference>
<keyword evidence="7 8" id="KW-0234">DNA repair</keyword>
<dbReference type="NCBIfam" id="NF003588">
    <property type="entry name" value="PRK05254.1-1"/>
    <property type="match status" value="1"/>
</dbReference>
<feature type="domain" description="Uracil-DNA glycosylase-like" evidence="10">
    <location>
        <begin position="54"/>
        <end position="234"/>
    </location>
</feature>
<comment type="subcellular location">
    <subcellularLocation>
        <location evidence="8">Cytoplasm</location>
    </subcellularLocation>
</comment>
<evidence type="ECO:0000256" key="5">
    <source>
        <dbReference type="ARBA" id="ARBA00022763"/>
    </source>
</evidence>